<sequence length="273" mass="31680">MNEYWTPEEVKWYTEIMDLINAVQEDYADNIDLIIYSQTDEVTINEVSDLLKKAVQDILIALLENIGVTVAEDYPLDTILLYRIYKDMIEIENNEQIDFALSILESDLDDVTVFYELLTIVGTLEVDESEFTQQIAKISPFTRSKLTQYFYSRKETQVVVEETFDKIKASNRIKQFIEVLNDSEFLAINLIRNGVEMGLSFKSYLNLYNEEIFNLDIKDICYNLYLFAIISQDGCDAPVATIEKHIQNYFFEMAEVDSVLRGVGQIQMKLGTY</sequence>
<reference evidence="1" key="1">
    <citation type="journal article" date="2021" name="Proc. Natl. Acad. Sci. U.S.A.">
        <title>A Catalog of Tens of Thousands of Viruses from Human Metagenomes Reveals Hidden Associations with Chronic Diseases.</title>
        <authorList>
            <person name="Tisza M.J."/>
            <person name="Buck C.B."/>
        </authorList>
    </citation>
    <scope>NUCLEOTIDE SEQUENCE</scope>
    <source>
        <strain evidence="1">CtLnO19</strain>
    </source>
</reference>
<dbReference type="EMBL" id="BK015301">
    <property type="protein sequence ID" value="DAE00377.1"/>
    <property type="molecule type" value="Genomic_DNA"/>
</dbReference>
<evidence type="ECO:0000313" key="1">
    <source>
        <dbReference type="EMBL" id="DAE00377.1"/>
    </source>
</evidence>
<proteinExistence type="predicted"/>
<organism evidence="1">
    <name type="scientific">Myoviridae sp. ctLnO19</name>
    <dbReference type="NCBI Taxonomy" id="2825085"/>
    <lineage>
        <taxon>Viruses</taxon>
        <taxon>Duplodnaviria</taxon>
        <taxon>Heunggongvirae</taxon>
        <taxon>Uroviricota</taxon>
        <taxon>Caudoviricetes</taxon>
    </lineage>
</organism>
<accession>A0A8S5P1R8</accession>
<name>A0A8S5P1R8_9CAUD</name>
<protein>
    <submittedName>
        <fullName evidence="1">Uncharacterized protein</fullName>
    </submittedName>
</protein>